<dbReference type="PROSITE" id="PS51183">
    <property type="entry name" value="JMJN"/>
    <property type="match status" value="1"/>
</dbReference>
<feature type="region of interest" description="Disordered" evidence="7">
    <location>
        <begin position="792"/>
        <end position="831"/>
    </location>
</feature>
<dbReference type="GO" id="GO:0051864">
    <property type="term" value="F:histone H3K36 demethylase activity"/>
    <property type="evidence" value="ECO:0007669"/>
    <property type="project" value="TreeGrafter"/>
</dbReference>
<evidence type="ECO:0000259" key="10">
    <source>
        <dbReference type="PROSITE" id="PS51805"/>
    </source>
</evidence>
<feature type="compositionally biased region" description="Polar residues" evidence="7">
    <location>
        <begin position="1292"/>
        <end position="1310"/>
    </location>
</feature>
<feature type="compositionally biased region" description="Low complexity" evidence="7">
    <location>
        <begin position="354"/>
        <end position="367"/>
    </location>
</feature>
<feature type="compositionally biased region" description="Low complexity" evidence="7">
    <location>
        <begin position="293"/>
        <end position="306"/>
    </location>
</feature>
<proteinExistence type="inferred from homology"/>
<keyword evidence="12" id="KW-1185">Reference proteome</keyword>
<feature type="domain" description="JmjC" evidence="9">
    <location>
        <begin position="441"/>
        <end position="606"/>
    </location>
</feature>
<evidence type="ECO:0000256" key="4">
    <source>
        <dbReference type="ARBA" id="ARBA00022771"/>
    </source>
</evidence>
<dbReference type="EC" id="1.14.11.66" evidence="2"/>
<feature type="region of interest" description="Disordered" evidence="7">
    <location>
        <begin position="646"/>
        <end position="685"/>
    </location>
</feature>
<dbReference type="GO" id="GO:0005634">
    <property type="term" value="C:nucleus"/>
    <property type="evidence" value="ECO:0007669"/>
    <property type="project" value="TreeGrafter"/>
</dbReference>
<organism evidence="11 12">
    <name type="scientific">Rhodotorula mucilaginosa</name>
    <name type="common">Yeast</name>
    <name type="synonym">Rhodotorula rubra</name>
    <dbReference type="NCBI Taxonomy" id="5537"/>
    <lineage>
        <taxon>Eukaryota</taxon>
        <taxon>Fungi</taxon>
        <taxon>Dikarya</taxon>
        <taxon>Basidiomycota</taxon>
        <taxon>Pucciniomycotina</taxon>
        <taxon>Microbotryomycetes</taxon>
        <taxon>Sporidiobolales</taxon>
        <taxon>Sporidiobolaceae</taxon>
        <taxon>Rhodotorula</taxon>
    </lineage>
</organism>
<dbReference type="EMBL" id="PUHQ01000056">
    <property type="protein sequence ID" value="KAG0659232.1"/>
    <property type="molecule type" value="Genomic_DNA"/>
</dbReference>
<dbReference type="GO" id="GO:0008270">
    <property type="term" value="F:zinc ion binding"/>
    <property type="evidence" value="ECO:0007669"/>
    <property type="project" value="UniProtKB-KW"/>
</dbReference>
<dbReference type="Gene3D" id="3.30.40.10">
    <property type="entry name" value="Zinc/RING finger domain, C3HC4 (zinc finger)"/>
    <property type="match status" value="1"/>
</dbReference>
<evidence type="ECO:0000256" key="6">
    <source>
        <dbReference type="ARBA" id="ARBA00049349"/>
    </source>
</evidence>
<dbReference type="Pfam" id="PF13832">
    <property type="entry name" value="zf-HC5HC2H_2"/>
    <property type="match status" value="1"/>
</dbReference>
<dbReference type="PROSITE" id="PS51805">
    <property type="entry name" value="EPHD"/>
    <property type="match status" value="1"/>
</dbReference>
<name>A0A9P6VZ96_RHOMI</name>
<feature type="compositionally biased region" description="Acidic residues" evidence="7">
    <location>
        <begin position="316"/>
        <end position="336"/>
    </location>
</feature>
<dbReference type="InterPro" id="IPR034732">
    <property type="entry name" value="EPHD"/>
</dbReference>
<dbReference type="SUPFAM" id="SSF51197">
    <property type="entry name" value="Clavaminate synthase-like"/>
    <property type="match status" value="1"/>
</dbReference>
<feature type="compositionally biased region" description="Basic and acidic residues" evidence="7">
    <location>
        <begin position="271"/>
        <end position="281"/>
    </location>
</feature>
<comment type="catalytic activity">
    <reaction evidence="6">
        <text>N(6),N(6),N(6)-trimethyl-L-lysyl(9)-[histone H3] + 2 2-oxoglutarate + 2 O2 = N(6)-methyl-L-lysyl(9)-[histone H3] + 2 formaldehyde + 2 succinate + 2 CO2</text>
        <dbReference type="Rhea" id="RHEA:60200"/>
        <dbReference type="Rhea" id="RHEA-COMP:15538"/>
        <dbReference type="Rhea" id="RHEA-COMP:15542"/>
        <dbReference type="ChEBI" id="CHEBI:15379"/>
        <dbReference type="ChEBI" id="CHEBI:16526"/>
        <dbReference type="ChEBI" id="CHEBI:16810"/>
        <dbReference type="ChEBI" id="CHEBI:16842"/>
        <dbReference type="ChEBI" id="CHEBI:30031"/>
        <dbReference type="ChEBI" id="CHEBI:61929"/>
        <dbReference type="ChEBI" id="CHEBI:61961"/>
        <dbReference type="EC" id="1.14.11.66"/>
    </reaction>
</comment>
<feature type="compositionally biased region" description="Pro residues" evidence="7">
    <location>
        <begin position="820"/>
        <end position="829"/>
    </location>
</feature>
<gene>
    <name evidence="11" type="ORF">C6P46_005285</name>
</gene>
<dbReference type="InterPro" id="IPR003347">
    <property type="entry name" value="JmjC_dom"/>
</dbReference>
<evidence type="ECO:0000256" key="7">
    <source>
        <dbReference type="SAM" id="MobiDB-lite"/>
    </source>
</evidence>
<dbReference type="GO" id="GO:0000785">
    <property type="term" value="C:chromatin"/>
    <property type="evidence" value="ECO:0007669"/>
    <property type="project" value="TreeGrafter"/>
</dbReference>
<feature type="region of interest" description="Disordered" evidence="7">
    <location>
        <begin position="257"/>
        <end position="381"/>
    </location>
</feature>
<feature type="compositionally biased region" description="Acidic residues" evidence="7">
    <location>
        <begin position="104"/>
        <end position="117"/>
    </location>
</feature>
<dbReference type="InterPro" id="IPR013083">
    <property type="entry name" value="Znf_RING/FYVE/PHD"/>
</dbReference>
<feature type="domain" description="JmjN" evidence="8">
    <location>
        <begin position="167"/>
        <end position="211"/>
    </location>
</feature>
<feature type="compositionally biased region" description="Low complexity" evidence="7">
    <location>
        <begin position="1211"/>
        <end position="1233"/>
    </location>
</feature>
<dbReference type="Gene3D" id="2.60.120.650">
    <property type="entry name" value="Cupin"/>
    <property type="match status" value="2"/>
</dbReference>
<feature type="compositionally biased region" description="Low complexity" evidence="7">
    <location>
        <begin position="1168"/>
        <end position="1179"/>
    </location>
</feature>
<feature type="compositionally biased region" description="Basic and acidic residues" evidence="7">
    <location>
        <begin position="652"/>
        <end position="666"/>
    </location>
</feature>
<dbReference type="Proteomes" id="UP000777482">
    <property type="component" value="Unassembled WGS sequence"/>
</dbReference>
<sequence>MEGVALPTPEHEHEPRQGKSPLVPAAVALPSTGDDRAMASASAAAPPKQALQGQQEAPVKAEDHYPSPPHAGTSPAASKPTISIDGLEIPLPSFVDPAALSSSSDEDADSSSDEDEFGEPKPPRPVQTSKSTGLPKPRPAYYYDGSYDAGTAGPKRRHGRRGGFKGVPVFEPTMEDFEGNGGFYGFVKRIEKYGMRSGIVKVIPPKEWTDSLPSVSDPLRSIRLRDAIEQHMVGSQGLYRVMNEAKNRTWNAYQWKQRAVRPQSDAPDVLADEKKGDRSERTTVSSMKRRRAASTAAGSDAAASKSPNKKRAGGGDDADGADEEADADADVEDDGDDKALPKGRRTPARRAKAELAPEPAAAAADAAPAKKKRAGGSSLRIEPTDEEWADFTASLYDLPHGMNKSDYTIERMRDFERRYWRTLTFGEPPMYGADMAGSLFKDETRAWNVAHLGDLLPKLAPTNCEIPGVVSPYLYFGMWRATFAWHVEDADLYSINYIHFGAPKFWYSVPQEQAERFERVMEGLFPTDRSKCSQFLRHKAFLASPRILSNHGITLNRCAQLPGEFILTYPKGYHSGFNLGFNCAESINFATERWLPLGQVAKHCHCIEDSVSIDVNIWLRQAAREEALARGEPWPYDDLEEKAALAAEEEAERERQAKLDAKKRAADAASLPTSSQPRKKAKATPAYPTYVTPLQRQHLILTPAMPGVHAASIVTMTLYQAMHSPDILDVIKQQLAQLLQHPSGQWGVHSQIRLQAIPNPLPRPAWLDMPPPPAAPANPYSNAAFHYYPPGSGAAASSSGSGHGQHGPTAAAAARSATPQVPPSPPQPEWPCALCPDMSQDGLVRIGEPGQKSKKNLKAHRICVTFTPATWIEPDPETGEELVRGFAKIEKARWKLADRIPTQKCQLCTELHGTKVQCTKGKCAKSFHVTCALQEGSGIFLDATIPDAEHEGESVSILEQAKSSESAATVAAAAAQSSAEAVTSSEASTRAPVTTTEGGPAEQDAPPPPAAAPPAASTEASNSFVHLTILCRTHNPPLIVKQDWQRQEAERRTKELLTKVDALTPGERIRVKTSNGNYDVSFDRVEREKELLFFSFDDGKRSSVKWKNVVWPDPPEVLRKKQEKALRAEREKMAILDRPAYKAPVKRLNTPMDYSVQQSYAVNGGYYGAPTPTGPTGPYQRPAQPYAGPHNPQLQQAYGYQPNYPPPPPQQQHQQQQATASYGGYASSAPSGSEPRFATQSPAQPQPQPPSAYQSSPGPSMSAYYQQRQQEQQQERLAGGGAVPPFLAARTAQMQAHQGPSFSGLQQQSPDAPIPPRQEPRPAGQASTATDLLAAAAAAAAARSASPATEAQA</sequence>
<dbReference type="OrthoDB" id="9547406at2759"/>
<feature type="region of interest" description="Disordered" evidence="7">
    <location>
        <begin position="1167"/>
        <end position="1353"/>
    </location>
</feature>
<evidence type="ECO:0000259" key="9">
    <source>
        <dbReference type="PROSITE" id="PS51184"/>
    </source>
</evidence>
<feature type="region of interest" description="Disordered" evidence="7">
    <location>
        <begin position="978"/>
        <end position="1018"/>
    </location>
</feature>
<protein>
    <recommendedName>
        <fullName evidence="2">[histone H3]-trimethyl-L-lysine(9) demethylase</fullName>
        <ecNumber evidence="2">1.14.11.66</ecNumber>
    </recommendedName>
</protein>
<evidence type="ECO:0000313" key="12">
    <source>
        <dbReference type="Proteomes" id="UP000777482"/>
    </source>
</evidence>
<keyword evidence="3" id="KW-0479">Metal-binding</keyword>
<comment type="caution">
    <text evidence="11">The sequence shown here is derived from an EMBL/GenBank/DDBJ whole genome shotgun (WGS) entry which is preliminary data.</text>
</comment>
<comment type="similarity">
    <text evidence="1">Belongs to the JHDM3 histone demethylase family.</text>
</comment>
<feature type="compositionally biased region" description="Low complexity" evidence="7">
    <location>
        <begin position="1326"/>
        <end position="1353"/>
    </location>
</feature>
<dbReference type="Pfam" id="PF02373">
    <property type="entry name" value="JmjC"/>
    <property type="match status" value="1"/>
</dbReference>
<dbReference type="InterPro" id="IPR003349">
    <property type="entry name" value="JmjN"/>
</dbReference>
<evidence type="ECO:0000256" key="5">
    <source>
        <dbReference type="ARBA" id="ARBA00022833"/>
    </source>
</evidence>
<feature type="compositionally biased region" description="Low complexity" evidence="7">
    <location>
        <begin position="978"/>
        <end position="989"/>
    </location>
</feature>
<dbReference type="PROSITE" id="PS51184">
    <property type="entry name" value="JMJC"/>
    <property type="match status" value="1"/>
</dbReference>
<feature type="domain" description="PHD-type" evidence="10">
    <location>
        <begin position="829"/>
        <end position="951"/>
    </location>
</feature>
<evidence type="ECO:0000259" key="8">
    <source>
        <dbReference type="PROSITE" id="PS51183"/>
    </source>
</evidence>
<dbReference type="Pfam" id="PF02375">
    <property type="entry name" value="JmjN"/>
    <property type="match status" value="1"/>
</dbReference>
<accession>A0A9P6VZ96</accession>
<evidence type="ECO:0000256" key="1">
    <source>
        <dbReference type="ARBA" id="ARBA00009711"/>
    </source>
</evidence>
<reference evidence="11 12" key="1">
    <citation type="submission" date="2020-11" db="EMBL/GenBank/DDBJ databases">
        <title>Kefir isolates.</title>
        <authorList>
            <person name="Marcisauskas S."/>
            <person name="Kim Y."/>
            <person name="Blasche S."/>
        </authorList>
    </citation>
    <scope>NUCLEOTIDE SEQUENCE [LARGE SCALE GENOMIC DNA]</scope>
    <source>
        <strain evidence="11 12">KR</strain>
    </source>
</reference>
<dbReference type="PANTHER" id="PTHR10694:SF7">
    <property type="entry name" value="[HISTONE H3]-TRIMETHYL-L-LYSINE(9) DEMETHYLASE"/>
    <property type="match status" value="1"/>
</dbReference>
<feature type="compositionally biased region" description="Basic residues" evidence="7">
    <location>
        <begin position="341"/>
        <end position="350"/>
    </location>
</feature>
<keyword evidence="4" id="KW-0863">Zinc-finger</keyword>
<dbReference type="SMART" id="SM00558">
    <property type="entry name" value="JmjC"/>
    <property type="match status" value="1"/>
</dbReference>
<evidence type="ECO:0000313" key="11">
    <source>
        <dbReference type="EMBL" id="KAG0659232.1"/>
    </source>
</evidence>
<keyword evidence="5" id="KW-0862">Zinc</keyword>
<feature type="compositionally biased region" description="Basic residues" evidence="7">
    <location>
        <begin position="154"/>
        <end position="163"/>
    </location>
</feature>
<evidence type="ECO:0000256" key="3">
    <source>
        <dbReference type="ARBA" id="ARBA00022723"/>
    </source>
</evidence>
<feature type="region of interest" description="Disordered" evidence="7">
    <location>
        <begin position="1"/>
        <end position="164"/>
    </location>
</feature>
<dbReference type="CDD" id="cd15571">
    <property type="entry name" value="ePHD"/>
    <property type="match status" value="1"/>
</dbReference>
<dbReference type="PANTHER" id="PTHR10694">
    <property type="entry name" value="LYSINE-SPECIFIC DEMETHYLASE"/>
    <property type="match status" value="1"/>
</dbReference>
<evidence type="ECO:0000256" key="2">
    <source>
        <dbReference type="ARBA" id="ARBA00012900"/>
    </source>
</evidence>
<dbReference type="SMART" id="SM00545">
    <property type="entry name" value="JmjN"/>
    <property type="match status" value="1"/>
</dbReference>
<feature type="compositionally biased region" description="Low complexity" evidence="7">
    <location>
        <begin position="1251"/>
        <end position="1276"/>
    </location>
</feature>
<dbReference type="GO" id="GO:0140684">
    <property type="term" value="F:histone H3K9me2/H3K9me3 demethylase activity"/>
    <property type="evidence" value="ECO:0007669"/>
    <property type="project" value="UniProtKB-EC"/>
</dbReference>
<dbReference type="GO" id="GO:0010468">
    <property type="term" value="P:regulation of gene expression"/>
    <property type="evidence" value="ECO:0007669"/>
    <property type="project" value="TreeGrafter"/>
</dbReference>